<evidence type="ECO:0000259" key="1">
    <source>
        <dbReference type="Pfam" id="PF14420"/>
    </source>
</evidence>
<reference evidence="2 3" key="1">
    <citation type="submission" date="2019-10" db="EMBL/GenBank/DDBJ databases">
        <authorList>
            <person name="Palmer J.M."/>
        </authorList>
    </citation>
    <scope>NUCLEOTIDE SEQUENCE [LARGE SCALE GENOMIC DNA]</scope>
    <source>
        <strain evidence="2 3">TWF694</strain>
    </source>
</reference>
<dbReference type="PANTHER" id="PTHR38788:SF3">
    <property type="entry name" value="CLR5 DOMAIN-CONTAINING PROTEIN"/>
    <property type="match status" value="1"/>
</dbReference>
<accession>A0AAV9X6R7</accession>
<proteinExistence type="predicted"/>
<dbReference type="PANTHER" id="PTHR38788">
    <property type="entry name" value="CLR5 DOMAIN-CONTAINING PROTEIN"/>
    <property type="match status" value="1"/>
</dbReference>
<sequence length="343" mass="39449">MCSKSRRISADEWETHKETIKEYYIIDGMELAECKTTMKRDHGFEASLRQYKNKVTAWGFRKNCGKDEMGAIVLKVVERWDQERKDTMVEFKGKVITRTKMKKWLVREEARQVPMGMPSRFLDPAFYRIYAPAANIKGLYTGSLRDFNFVQRYANSSMFHDNRASHTEPRSNYGIQTRWSTDSLTVNKNFGNSTFYEDQKDSFLDTAGGFNENNIPLTTVDPGSLMIIPSLAQYYQGQISNSTKYHYNSNSRLNSDGEIDIDRTGAFEWCASMLAEEASAEMLRPQDLLGGENQTLDSDFNSPSSFSIEGFSGQDGFADRWKWDEDRDVEMMEDSTGVDMETF</sequence>
<dbReference type="Pfam" id="PF14420">
    <property type="entry name" value="Clr5"/>
    <property type="match status" value="1"/>
</dbReference>
<keyword evidence="3" id="KW-1185">Reference proteome</keyword>
<dbReference type="InterPro" id="IPR025676">
    <property type="entry name" value="Clr5_dom"/>
</dbReference>
<gene>
    <name evidence="2" type="ORF">TWF694_001961</name>
</gene>
<name>A0AAV9X6R7_9PEZI</name>
<dbReference type="Proteomes" id="UP001365542">
    <property type="component" value="Unassembled WGS sequence"/>
</dbReference>
<dbReference type="EMBL" id="JAVHJO010000010">
    <property type="protein sequence ID" value="KAK6535506.1"/>
    <property type="molecule type" value="Genomic_DNA"/>
</dbReference>
<dbReference type="AlphaFoldDB" id="A0AAV9X6R7"/>
<organism evidence="2 3">
    <name type="scientific">Orbilia ellipsospora</name>
    <dbReference type="NCBI Taxonomy" id="2528407"/>
    <lineage>
        <taxon>Eukaryota</taxon>
        <taxon>Fungi</taxon>
        <taxon>Dikarya</taxon>
        <taxon>Ascomycota</taxon>
        <taxon>Pezizomycotina</taxon>
        <taxon>Orbiliomycetes</taxon>
        <taxon>Orbiliales</taxon>
        <taxon>Orbiliaceae</taxon>
        <taxon>Orbilia</taxon>
    </lineage>
</organism>
<evidence type="ECO:0000313" key="2">
    <source>
        <dbReference type="EMBL" id="KAK6535506.1"/>
    </source>
</evidence>
<comment type="caution">
    <text evidence="2">The sequence shown here is derived from an EMBL/GenBank/DDBJ whole genome shotgun (WGS) entry which is preliminary data.</text>
</comment>
<protein>
    <recommendedName>
        <fullName evidence="1">Clr5 domain-containing protein</fullName>
    </recommendedName>
</protein>
<evidence type="ECO:0000313" key="3">
    <source>
        <dbReference type="Proteomes" id="UP001365542"/>
    </source>
</evidence>
<feature type="domain" description="Clr5" evidence="1">
    <location>
        <begin position="10"/>
        <end position="62"/>
    </location>
</feature>